<protein>
    <submittedName>
        <fullName evidence="3">Short-chain dehydrogenase/reductase SDR</fullName>
    </submittedName>
</protein>
<organism evidence="3 4">
    <name type="scientific">Chitinivibrio alkaliphilus ACht1</name>
    <dbReference type="NCBI Taxonomy" id="1313304"/>
    <lineage>
        <taxon>Bacteria</taxon>
        <taxon>Pseudomonadati</taxon>
        <taxon>Fibrobacterota</taxon>
        <taxon>Chitinivibrionia</taxon>
        <taxon>Chitinivibrionales</taxon>
        <taxon>Chitinivibrionaceae</taxon>
        <taxon>Chitinivibrio</taxon>
    </lineage>
</organism>
<keyword evidence="2" id="KW-0560">Oxidoreductase</keyword>
<accession>U7DAU6</accession>
<sequence>MHESLPEKQTVLVTGAGRRLGFYATTALLKKGYRVIANYRTTSQQLFAWLQDHPEYTSFLIPCQADLQNEFDCILDAVDSYATSLVGCIHSASQFYPASLFDEDSFESLYDIHCRISIRLGKLLYTKTASPTFLIPMIDAQIEGLNQTYQAYRVSKLFLKELIRQLAYTGAPRVRVNGLSPGTILPPLHESRESFSGAQKKELIPRSATVEEFLNALFYLITAESVTGQILHVDGGSHCL</sequence>
<keyword evidence="4" id="KW-1185">Reference proteome</keyword>
<dbReference type="Proteomes" id="UP000017148">
    <property type="component" value="Unassembled WGS sequence"/>
</dbReference>
<proteinExistence type="inferred from homology"/>
<evidence type="ECO:0000256" key="2">
    <source>
        <dbReference type="ARBA" id="ARBA00023002"/>
    </source>
</evidence>
<dbReference type="RefSeq" id="WP_022635865.1">
    <property type="nucleotide sequence ID" value="NZ_ASJR01000002.1"/>
</dbReference>
<dbReference type="OrthoDB" id="9803333at2"/>
<evidence type="ECO:0000313" key="3">
    <source>
        <dbReference type="EMBL" id="ERP39152.1"/>
    </source>
</evidence>
<dbReference type="eggNOG" id="COG1028">
    <property type="taxonomic scope" value="Bacteria"/>
</dbReference>
<dbReference type="EMBL" id="ASJR01000002">
    <property type="protein sequence ID" value="ERP39152.1"/>
    <property type="molecule type" value="Genomic_DNA"/>
</dbReference>
<dbReference type="STRING" id="1313304.CALK_0321"/>
<dbReference type="PRINTS" id="PR00081">
    <property type="entry name" value="GDHRDH"/>
</dbReference>
<dbReference type="Gene3D" id="3.40.50.720">
    <property type="entry name" value="NAD(P)-binding Rossmann-like Domain"/>
    <property type="match status" value="1"/>
</dbReference>
<name>U7DAU6_9BACT</name>
<dbReference type="InterPro" id="IPR036291">
    <property type="entry name" value="NAD(P)-bd_dom_sf"/>
</dbReference>
<evidence type="ECO:0000256" key="1">
    <source>
        <dbReference type="ARBA" id="ARBA00006484"/>
    </source>
</evidence>
<evidence type="ECO:0000313" key="4">
    <source>
        <dbReference type="Proteomes" id="UP000017148"/>
    </source>
</evidence>
<dbReference type="InterPro" id="IPR002347">
    <property type="entry name" value="SDR_fam"/>
</dbReference>
<dbReference type="GO" id="GO:0016491">
    <property type="term" value="F:oxidoreductase activity"/>
    <property type="evidence" value="ECO:0007669"/>
    <property type="project" value="UniProtKB-KW"/>
</dbReference>
<reference evidence="3 4" key="1">
    <citation type="journal article" date="2013" name="Environ. Microbiol.">
        <title>Genome analysis of Chitinivibrio alkaliphilus gen. nov., sp. nov., a novel extremely haloalkaliphilic anaerobic chitinolytic bacterium from the candidate phylum Termite Group 3.</title>
        <authorList>
            <person name="Sorokin D.Y."/>
            <person name="Gumerov V.M."/>
            <person name="Rakitin A.L."/>
            <person name="Beletsky A.V."/>
            <person name="Damste J.S."/>
            <person name="Muyzer G."/>
            <person name="Mardanov A.V."/>
            <person name="Ravin N.V."/>
        </authorList>
    </citation>
    <scope>NUCLEOTIDE SEQUENCE [LARGE SCALE GENOMIC DNA]</scope>
    <source>
        <strain evidence="3 4">ACht1</strain>
    </source>
</reference>
<comment type="caution">
    <text evidence="3">The sequence shown here is derived from an EMBL/GenBank/DDBJ whole genome shotgun (WGS) entry which is preliminary data.</text>
</comment>
<dbReference type="PANTHER" id="PTHR43639">
    <property type="entry name" value="OXIDOREDUCTASE, SHORT-CHAIN DEHYDROGENASE/REDUCTASE FAMILY (AFU_ORTHOLOGUE AFUA_5G02870)"/>
    <property type="match status" value="1"/>
</dbReference>
<dbReference type="Pfam" id="PF13561">
    <property type="entry name" value="adh_short_C2"/>
    <property type="match status" value="1"/>
</dbReference>
<dbReference type="PANTHER" id="PTHR43639:SF1">
    <property type="entry name" value="SHORT-CHAIN DEHYDROGENASE_REDUCTASE FAMILY PROTEIN"/>
    <property type="match status" value="1"/>
</dbReference>
<gene>
    <name evidence="3" type="ORF">CALK_0321</name>
</gene>
<comment type="similarity">
    <text evidence="1">Belongs to the short-chain dehydrogenases/reductases (SDR) family.</text>
</comment>
<dbReference type="AlphaFoldDB" id="U7DAU6"/>
<dbReference type="SUPFAM" id="SSF51735">
    <property type="entry name" value="NAD(P)-binding Rossmann-fold domains"/>
    <property type="match status" value="1"/>
</dbReference>